<proteinExistence type="predicted"/>
<protein>
    <submittedName>
        <fullName evidence="1">Haloacid dehalogenase superfamily, subfamily IA, variant 3 with third motif having DD or ED</fullName>
    </submittedName>
</protein>
<gene>
    <name evidence="1" type="ORF">SAMN05216258_106304</name>
</gene>
<dbReference type="PANTHER" id="PTHR18901:SF38">
    <property type="entry name" value="PSEUDOURIDINE-5'-PHOSPHATASE"/>
    <property type="match status" value="1"/>
</dbReference>
<dbReference type="PANTHER" id="PTHR18901">
    <property type="entry name" value="2-DEOXYGLUCOSE-6-PHOSPHATE PHOSPHATASE 2"/>
    <property type="match status" value="1"/>
</dbReference>
<name>A0A1I3I2B9_9RHOB</name>
<dbReference type="Gene3D" id="1.10.150.240">
    <property type="entry name" value="Putative phosphatase, domain 2"/>
    <property type="match status" value="1"/>
</dbReference>
<dbReference type="SFLD" id="SFLDG01135">
    <property type="entry name" value="C1.5.6:_HAD__Beta-PGM__Phospha"/>
    <property type="match status" value="1"/>
</dbReference>
<dbReference type="NCBIfam" id="TIGR01509">
    <property type="entry name" value="HAD-SF-IA-v3"/>
    <property type="match status" value="1"/>
</dbReference>
<dbReference type="InterPro" id="IPR023214">
    <property type="entry name" value="HAD_sf"/>
</dbReference>
<dbReference type="InterPro" id="IPR006439">
    <property type="entry name" value="HAD-SF_hydro_IA"/>
</dbReference>
<dbReference type="EMBL" id="FOQH01000006">
    <property type="protein sequence ID" value="SFI42096.1"/>
    <property type="molecule type" value="Genomic_DNA"/>
</dbReference>
<dbReference type="STRING" id="1114924.SAMN05216258_106304"/>
<dbReference type="Proteomes" id="UP000199377">
    <property type="component" value="Unassembled WGS sequence"/>
</dbReference>
<dbReference type="SUPFAM" id="SSF56784">
    <property type="entry name" value="HAD-like"/>
    <property type="match status" value="1"/>
</dbReference>
<accession>A0A1I3I2B9</accession>
<dbReference type="InterPro" id="IPR023198">
    <property type="entry name" value="PGP-like_dom2"/>
</dbReference>
<dbReference type="AlphaFoldDB" id="A0A1I3I2B9"/>
<reference evidence="1 2" key="1">
    <citation type="submission" date="2016-10" db="EMBL/GenBank/DDBJ databases">
        <authorList>
            <person name="de Groot N.N."/>
        </authorList>
    </citation>
    <scope>NUCLEOTIDE SEQUENCE [LARGE SCALE GENOMIC DNA]</scope>
    <source>
        <strain evidence="1 2">CGMCC 1.11030</strain>
    </source>
</reference>
<dbReference type="SFLD" id="SFLDS00003">
    <property type="entry name" value="Haloacid_Dehalogenase"/>
    <property type="match status" value="1"/>
</dbReference>
<organism evidence="1 2">
    <name type="scientific">Albimonas pacifica</name>
    <dbReference type="NCBI Taxonomy" id="1114924"/>
    <lineage>
        <taxon>Bacteria</taxon>
        <taxon>Pseudomonadati</taxon>
        <taxon>Pseudomonadota</taxon>
        <taxon>Alphaproteobacteria</taxon>
        <taxon>Rhodobacterales</taxon>
        <taxon>Paracoccaceae</taxon>
        <taxon>Albimonas</taxon>
    </lineage>
</organism>
<dbReference type="CDD" id="cd07526">
    <property type="entry name" value="HAD_BPGM_like"/>
    <property type="match status" value="1"/>
</dbReference>
<sequence>MRRIDLVIFDCDGVLIDSEAISARMLVEEMRTRGIEIDLEYVARHFLGRSYPVVLKVIREDFGVDLPEAFEADYRRRLLAAFEAELTVMPGVEAALDRLARPYCLATSSSPARLARSLEITGLSGRFAGRISTASEVARGKPAPDLFLLAAERAGVAPENCLVIEDSLNGVKAALAAGMEAWRFTGGAHFRDIALPDPGELRAHRDFARFEDFFDPRPELARPERAA</sequence>
<evidence type="ECO:0000313" key="2">
    <source>
        <dbReference type="Proteomes" id="UP000199377"/>
    </source>
</evidence>
<dbReference type="OrthoDB" id="9797743at2"/>
<dbReference type="Gene3D" id="3.40.50.1000">
    <property type="entry name" value="HAD superfamily/HAD-like"/>
    <property type="match status" value="1"/>
</dbReference>
<keyword evidence="2" id="KW-1185">Reference proteome</keyword>
<dbReference type="InterPro" id="IPR036412">
    <property type="entry name" value="HAD-like_sf"/>
</dbReference>
<dbReference type="Pfam" id="PF00702">
    <property type="entry name" value="Hydrolase"/>
    <property type="match status" value="1"/>
</dbReference>
<dbReference type="RefSeq" id="WP_092860752.1">
    <property type="nucleotide sequence ID" value="NZ_FOQH01000006.1"/>
</dbReference>
<evidence type="ECO:0000313" key="1">
    <source>
        <dbReference type="EMBL" id="SFI42096.1"/>
    </source>
</evidence>
<dbReference type="SFLD" id="SFLDG01129">
    <property type="entry name" value="C1.5:_HAD__Beta-PGM__Phosphata"/>
    <property type="match status" value="1"/>
</dbReference>